<sequence length="59" mass="6913">METIVPELTAFDVVKIYEKNGEKITVDEAREVLTFMDKMIKLVKKELDTDENSRFIYKG</sequence>
<organism evidence="1 2">
    <name type="scientific">Mucilaginibacter gracilis</name>
    <dbReference type="NCBI Taxonomy" id="423350"/>
    <lineage>
        <taxon>Bacteria</taxon>
        <taxon>Pseudomonadati</taxon>
        <taxon>Bacteroidota</taxon>
        <taxon>Sphingobacteriia</taxon>
        <taxon>Sphingobacteriales</taxon>
        <taxon>Sphingobacteriaceae</taxon>
        <taxon>Mucilaginibacter</taxon>
    </lineage>
</organism>
<keyword evidence="2" id="KW-1185">Reference proteome</keyword>
<evidence type="ECO:0000313" key="1">
    <source>
        <dbReference type="EMBL" id="RKR83314.1"/>
    </source>
</evidence>
<name>A0A495J4Q0_9SPHI</name>
<dbReference type="RefSeq" id="WP_121198828.1">
    <property type="nucleotide sequence ID" value="NZ_RBKU01000001.1"/>
</dbReference>
<comment type="caution">
    <text evidence="1">The sequence shown here is derived from an EMBL/GenBank/DDBJ whole genome shotgun (WGS) entry which is preliminary data.</text>
</comment>
<accession>A0A495J4Q0</accession>
<reference evidence="1 2" key="1">
    <citation type="submission" date="2018-10" db="EMBL/GenBank/DDBJ databases">
        <title>Genomic Encyclopedia of Archaeal and Bacterial Type Strains, Phase II (KMG-II): from individual species to whole genera.</title>
        <authorList>
            <person name="Goeker M."/>
        </authorList>
    </citation>
    <scope>NUCLEOTIDE SEQUENCE [LARGE SCALE GENOMIC DNA]</scope>
    <source>
        <strain evidence="1 2">DSM 18602</strain>
    </source>
</reference>
<proteinExistence type="predicted"/>
<evidence type="ECO:0000313" key="2">
    <source>
        <dbReference type="Proteomes" id="UP000268007"/>
    </source>
</evidence>
<gene>
    <name evidence="1" type="ORF">BDD43_3519</name>
</gene>
<protein>
    <submittedName>
        <fullName evidence="1">Uncharacterized protein</fullName>
    </submittedName>
</protein>
<dbReference type="AlphaFoldDB" id="A0A495J4Q0"/>
<dbReference type="EMBL" id="RBKU01000001">
    <property type="protein sequence ID" value="RKR83314.1"/>
    <property type="molecule type" value="Genomic_DNA"/>
</dbReference>
<dbReference type="Proteomes" id="UP000268007">
    <property type="component" value="Unassembled WGS sequence"/>
</dbReference>